<dbReference type="SUPFAM" id="SSF53300">
    <property type="entry name" value="vWA-like"/>
    <property type="match status" value="1"/>
</dbReference>
<evidence type="ECO:0000256" key="2">
    <source>
        <dbReference type="SAM" id="MobiDB-lite"/>
    </source>
</evidence>
<dbReference type="InterPro" id="IPR041628">
    <property type="entry name" value="ChlI/MoxR_AAA_lid"/>
</dbReference>
<organism evidence="4 5">
    <name type="scientific">Loktanella gaetbuli</name>
    <dbReference type="NCBI Taxonomy" id="2881335"/>
    <lineage>
        <taxon>Bacteria</taxon>
        <taxon>Pseudomonadati</taxon>
        <taxon>Pseudomonadota</taxon>
        <taxon>Alphaproteobacteria</taxon>
        <taxon>Rhodobacterales</taxon>
        <taxon>Roseobacteraceae</taxon>
        <taxon>Loktanella</taxon>
    </lineage>
</organism>
<dbReference type="InterPro" id="IPR041702">
    <property type="entry name" value="BchD/ChlD_VWA"/>
</dbReference>
<dbReference type="RefSeq" id="WP_226747808.1">
    <property type="nucleotide sequence ID" value="NZ_JAJATZ010000003.1"/>
</dbReference>
<keyword evidence="5" id="KW-1185">Reference proteome</keyword>
<evidence type="ECO:0000313" key="4">
    <source>
        <dbReference type="EMBL" id="MCB5198969.1"/>
    </source>
</evidence>
<feature type="domain" description="VWFA" evidence="3">
    <location>
        <begin position="354"/>
        <end position="533"/>
    </location>
</feature>
<comment type="similarity">
    <text evidence="1">Belongs to the Mg-chelatase subunits D/I family.</text>
</comment>
<dbReference type="PANTHER" id="PTHR43473:SF2">
    <property type="entry name" value="MAGNESIUM-CHELATASE SUBUNIT CHLD, CHLOROPLASTIC"/>
    <property type="match status" value="1"/>
</dbReference>
<dbReference type="CDD" id="cd01451">
    <property type="entry name" value="vWA_Magnesium_chelatase"/>
    <property type="match status" value="1"/>
</dbReference>
<dbReference type="InterPro" id="IPR002035">
    <property type="entry name" value="VWF_A"/>
</dbReference>
<evidence type="ECO:0000256" key="1">
    <source>
        <dbReference type="ARBA" id="ARBA00005799"/>
    </source>
</evidence>
<gene>
    <name evidence="4" type="ORF">LGQ03_06930</name>
</gene>
<comment type="caution">
    <text evidence="4">The sequence shown here is derived from an EMBL/GenBank/DDBJ whole genome shotgun (WGS) entry which is preliminary data.</text>
</comment>
<dbReference type="SMART" id="SM00327">
    <property type="entry name" value="VWA"/>
    <property type="match status" value="1"/>
</dbReference>
<feature type="region of interest" description="Disordered" evidence="2">
    <location>
        <begin position="277"/>
        <end position="303"/>
    </location>
</feature>
<proteinExistence type="inferred from homology"/>
<keyword evidence="4" id="KW-0436">Ligase</keyword>
<dbReference type="PANTHER" id="PTHR43473">
    <property type="entry name" value="MAGNESIUM-CHELATASE SUBUNIT CHLD, CHLOROPLASTIC"/>
    <property type="match status" value="1"/>
</dbReference>
<dbReference type="InterPro" id="IPR036465">
    <property type="entry name" value="vWFA_dom_sf"/>
</dbReference>
<dbReference type="Pfam" id="PF17863">
    <property type="entry name" value="AAA_lid_2"/>
    <property type="match status" value="1"/>
</dbReference>
<dbReference type="Gene3D" id="3.40.50.410">
    <property type="entry name" value="von Willebrand factor, type A domain"/>
    <property type="match status" value="1"/>
</dbReference>
<dbReference type="EMBL" id="JAJATZ010000003">
    <property type="protein sequence ID" value="MCB5198969.1"/>
    <property type="molecule type" value="Genomic_DNA"/>
</dbReference>
<feature type="region of interest" description="Disordered" evidence="2">
    <location>
        <begin position="218"/>
        <end position="250"/>
    </location>
</feature>
<sequence length="536" mass="56450">MAEAWDHALLALRLVALDPALGGVHLRARSGPVRDALPLPDGVRLHPAIGDDALFGGLDLATTLATGHLQSQTGVLDRPGPLILTMAERCQPQLAARLAAHLDARPRALILLDEGTEDEAPPAALCERAAFRVDLSGVALSDITALPEGPEPTAHAALGPDIAAQITALAATYGIDSMRAPSLALRCARALARLDGMSTVTEEHVATACGLVFGHRATQVPQPPQEDDPPQAPQDDVPDTEDRQGTDLDIPDELLLEAVRAMIPDGLLDRLRATRATAGKGAGSGAKTRSNRRGRPLPSRPGRLDTAARIDVVATLRAAAPWQTIRRDETGRAGLHIRATDVHTRRFEEQTDRLLIFAVDASGSAALARLAEAKGAVELLLTQAYARRDHVALVSFRGTGAEILLPPTRSLVQTKRRLAALPGGGGTPLAAGLDSAGELAIQARRRGMTPTICLLTDGKANIARDGAGDRARAAADAQTAARMIRAQAIEALIIDTGQRPNPQLRVLAQTLDAPYLPLPRADSHRLARAVDAALPA</sequence>
<dbReference type="PROSITE" id="PS50234">
    <property type="entry name" value="VWFA"/>
    <property type="match status" value="1"/>
</dbReference>
<dbReference type="Proteomes" id="UP001138961">
    <property type="component" value="Unassembled WGS sequence"/>
</dbReference>
<reference evidence="4" key="1">
    <citation type="submission" date="2021-10" db="EMBL/GenBank/DDBJ databases">
        <title>Loktanella gaetbuli sp. nov., isolated from a tidal flat.</title>
        <authorList>
            <person name="Park S."/>
            <person name="Yoon J.-H."/>
        </authorList>
    </citation>
    <scope>NUCLEOTIDE SEQUENCE</scope>
    <source>
        <strain evidence="4">TSTF-M6</strain>
    </source>
</reference>
<protein>
    <submittedName>
        <fullName evidence="4">Magnesium chelatase subunit D</fullName>
        <ecNumber evidence="4">6.6.1.1</ecNumber>
    </submittedName>
</protein>
<dbReference type="EC" id="6.6.1.1" evidence="4"/>
<dbReference type="Gene3D" id="1.10.8.80">
    <property type="entry name" value="Magnesium chelatase subunit I, C-Terminal domain"/>
    <property type="match status" value="1"/>
</dbReference>
<name>A0ABS8BT97_9RHOB</name>
<dbReference type="NCBIfam" id="NF009943">
    <property type="entry name" value="PRK13406.1"/>
    <property type="match status" value="1"/>
</dbReference>
<evidence type="ECO:0000259" key="3">
    <source>
        <dbReference type="PROSITE" id="PS50234"/>
    </source>
</evidence>
<accession>A0ABS8BT97</accession>
<dbReference type="Pfam" id="PF13519">
    <property type="entry name" value="VWA_2"/>
    <property type="match status" value="1"/>
</dbReference>
<evidence type="ECO:0000313" key="5">
    <source>
        <dbReference type="Proteomes" id="UP001138961"/>
    </source>
</evidence>
<dbReference type="GO" id="GO:0016851">
    <property type="term" value="F:magnesium chelatase activity"/>
    <property type="evidence" value="ECO:0007669"/>
    <property type="project" value="UniProtKB-EC"/>
</dbReference>